<name>A0A392U9Y3_9FABA</name>
<accession>A0A392U9Y3</accession>
<proteinExistence type="predicted"/>
<organism evidence="1 2">
    <name type="scientific">Trifolium medium</name>
    <dbReference type="NCBI Taxonomy" id="97028"/>
    <lineage>
        <taxon>Eukaryota</taxon>
        <taxon>Viridiplantae</taxon>
        <taxon>Streptophyta</taxon>
        <taxon>Embryophyta</taxon>
        <taxon>Tracheophyta</taxon>
        <taxon>Spermatophyta</taxon>
        <taxon>Magnoliopsida</taxon>
        <taxon>eudicotyledons</taxon>
        <taxon>Gunneridae</taxon>
        <taxon>Pentapetalae</taxon>
        <taxon>rosids</taxon>
        <taxon>fabids</taxon>
        <taxon>Fabales</taxon>
        <taxon>Fabaceae</taxon>
        <taxon>Papilionoideae</taxon>
        <taxon>50 kb inversion clade</taxon>
        <taxon>NPAAA clade</taxon>
        <taxon>Hologalegina</taxon>
        <taxon>IRL clade</taxon>
        <taxon>Trifolieae</taxon>
        <taxon>Trifolium</taxon>
    </lineage>
</organism>
<dbReference type="AlphaFoldDB" id="A0A392U9Y3"/>
<keyword evidence="2" id="KW-1185">Reference proteome</keyword>
<dbReference type="EMBL" id="LXQA010770507">
    <property type="protein sequence ID" value="MCI70192.1"/>
    <property type="molecule type" value="Genomic_DNA"/>
</dbReference>
<dbReference type="Proteomes" id="UP000265520">
    <property type="component" value="Unassembled WGS sequence"/>
</dbReference>
<feature type="non-terminal residue" evidence="1">
    <location>
        <position position="32"/>
    </location>
</feature>
<evidence type="ECO:0000313" key="2">
    <source>
        <dbReference type="Proteomes" id="UP000265520"/>
    </source>
</evidence>
<protein>
    <submittedName>
        <fullName evidence="1">Uncharacterized protein</fullName>
    </submittedName>
</protein>
<evidence type="ECO:0000313" key="1">
    <source>
        <dbReference type="EMBL" id="MCI70192.1"/>
    </source>
</evidence>
<reference evidence="1 2" key="1">
    <citation type="journal article" date="2018" name="Front. Plant Sci.">
        <title>Red Clover (Trifolium pratense) and Zigzag Clover (T. medium) - A Picture of Genomic Similarities and Differences.</title>
        <authorList>
            <person name="Dluhosova J."/>
            <person name="Istvanek J."/>
            <person name="Nedelnik J."/>
            <person name="Repkova J."/>
        </authorList>
    </citation>
    <scope>NUCLEOTIDE SEQUENCE [LARGE SCALE GENOMIC DNA]</scope>
    <source>
        <strain evidence="2">cv. 10/8</strain>
        <tissue evidence="1">Leaf</tissue>
    </source>
</reference>
<comment type="caution">
    <text evidence="1">The sequence shown here is derived from an EMBL/GenBank/DDBJ whole genome shotgun (WGS) entry which is preliminary data.</text>
</comment>
<sequence>MASFCCSCPNESMPVLKLLMGCLKYLPHETSE</sequence>